<keyword evidence="1" id="KW-0175">Coiled coil</keyword>
<keyword evidence="6" id="KW-1185">Reference proteome</keyword>
<dbReference type="Pfam" id="PF00069">
    <property type="entry name" value="Pkinase"/>
    <property type="match status" value="1"/>
</dbReference>
<feature type="compositionally biased region" description="Low complexity" evidence="2">
    <location>
        <begin position="309"/>
        <end position="320"/>
    </location>
</feature>
<feature type="coiled-coil region" evidence="1">
    <location>
        <begin position="390"/>
        <end position="417"/>
    </location>
</feature>
<keyword evidence="3" id="KW-0812">Transmembrane</keyword>
<dbReference type="PANTHER" id="PTHR23150:SF35">
    <property type="entry name" value="BLL6746 PROTEIN"/>
    <property type="match status" value="1"/>
</dbReference>
<keyword evidence="3" id="KW-1133">Transmembrane helix</keyword>
<evidence type="ECO:0000313" key="5">
    <source>
        <dbReference type="EMBL" id="MBV0932738.1"/>
    </source>
</evidence>
<evidence type="ECO:0000256" key="1">
    <source>
        <dbReference type="SAM" id="Coils"/>
    </source>
</evidence>
<evidence type="ECO:0000256" key="2">
    <source>
        <dbReference type="SAM" id="MobiDB-lite"/>
    </source>
</evidence>
<evidence type="ECO:0000313" key="6">
    <source>
        <dbReference type="Proteomes" id="UP000755551"/>
    </source>
</evidence>
<keyword evidence="3" id="KW-0472">Membrane</keyword>
<sequence length="693" mass="76943">MTHPSEKAFAALREELVIGPDHHRFQLVSHQCDHFLGSLWLAEDISTAARTPVSLLLLRPELVRRPGFNDQLRKRITRLRPALQHPHIAACYGYFSWRGLEFLSYEALDGKTLSDLMRRKQASRLSASQKQGLLTQLAKALDHARQQSQLPHGTLAPDQIFLNSGAGVKLLGSGLRDLLDPLRDLLPLAAEYPRYQPPEGFHPQPLTPAADVYALAVLAWELHTGKQAFQADENEASRYQRELKAPSSLSKPQWSTLRTALNPDPEQRYSSCTALIRALYAPEPSPEPDEAPDLALDAEQTPASGVVNAETASAKTATAEPLTSEQPSDRTPRWRQLAARFSPNQALLRWLLGGALFGAGFVAGVWATLLLLQEQLDTVSGQALAQMKQNRELRSAFESLEQTNRQLEHRLEEAQRRAPSAPAIAEAERIESAKALREASQPVANLSLFQDELAGGGRGPQMAILPSGRFRMGDLHGQGDDNEYPVHEVVIAHGFALSRHEVTFAEYDRFAQATGRPLPADEGWGRGSRPVINVSWRDASAYTVWLREQTGQPYRLPTEAEWEYAARAGTESMYWWGDSPMDGYAVCDGCGSQWDGQQTAPVGSTRANPWGLFDLSGNVDEWVQDCYQPDYSQAPKDGSAEQASGCHQRVMRGGSWFDIPRLVRPASRYRHPEDSARNSWGFRVALDLPDSMQ</sequence>
<accession>A0ABS6M8Y3</accession>
<feature type="domain" description="Protein kinase" evidence="4">
    <location>
        <begin position="25"/>
        <end position="280"/>
    </location>
</feature>
<evidence type="ECO:0000256" key="3">
    <source>
        <dbReference type="SAM" id="Phobius"/>
    </source>
</evidence>
<proteinExistence type="predicted"/>
<dbReference type="PROSITE" id="PS50011">
    <property type="entry name" value="PROTEIN_KINASE_DOM"/>
    <property type="match status" value="1"/>
</dbReference>
<gene>
    <name evidence="5" type="ORF">KTN04_05240</name>
</gene>
<dbReference type="InterPro" id="IPR051043">
    <property type="entry name" value="Sulfatase_Mod_Factor_Kinase"/>
</dbReference>
<organism evidence="5 6">
    <name type="scientific">Marinobacterium weihaiense</name>
    <dbReference type="NCBI Taxonomy" id="2851016"/>
    <lineage>
        <taxon>Bacteria</taxon>
        <taxon>Pseudomonadati</taxon>
        <taxon>Pseudomonadota</taxon>
        <taxon>Gammaproteobacteria</taxon>
        <taxon>Oceanospirillales</taxon>
        <taxon>Oceanospirillaceae</taxon>
        <taxon>Marinobacterium</taxon>
    </lineage>
</organism>
<dbReference type="EMBL" id="JAHQZT010000005">
    <property type="protein sequence ID" value="MBV0932738.1"/>
    <property type="molecule type" value="Genomic_DNA"/>
</dbReference>
<dbReference type="SMART" id="SM00220">
    <property type="entry name" value="S_TKc"/>
    <property type="match status" value="1"/>
</dbReference>
<protein>
    <submittedName>
        <fullName evidence="5">SUMF1/EgtB/PvdO family nonheme iron enzyme</fullName>
    </submittedName>
</protein>
<evidence type="ECO:0000259" key="4">
    <source>
        <dbReference type="PROSITE" id="PS50011"/>
    </source>
</evidence>
<dbReference type="Proteomes" id="UP000755551">
    <property type="component" value="Unassembled WGS sequence"/>
</dbReference>
<feature type="region of interest" description="Disordered" evidence="2">
    <location>
        <begin position="309"/>
        <end position="331"/>
    </location>
</feature>
<reference evidence="5 6" key="1">
    <citation type="submission" date="2021-06" db="EMBL/GenBank/DDBJ databases">
        <title>Bacterium isolated from marine sediment.</title>
        <authorList>
            <person name="Zhu K.-L."/>
            <person name="Du Z.-J."/>
            <person name="Liang Q.-Y."/>
        </authorList>
    </citation>
    <scope>NUCLEOTIDE SEQUENCE [LARGE SCALE GENOMIC DNA]</scope>
    <source>
        <strain evidence="5 6">A346</strain>
    </source>
</reference>
<name>A0ABS6M8Y3_9GAMM</name>
<feature type="transmembrane region" description="Helical" evidence="3">
    <location>
        <begin position="350"/>
        <end position="372"/>
    </location>
</feature>
<dbReference type="RefSeq" id="WP_217334164.1">
    <property type="nucleotide sequence ID" value="NZ_JAHQZT010000005.1"/>
</dbReference>
<dbReference type="InterPro" id="IPR005532">
    <property type="entry name" value="SUMF_dom"/>
</dbReference>
<dbReference type="PANTHER" id="PTHR23150">
    <property type="entry name" value="SULFATASE MODIFYING FACTOR 1, 2"/>
    <property type="match status" value="1"/>
</dbReference>
<dbReference type="Pfam" id="PF03781">
    <property type="entry name" value="FGE-sulfatase"/>
    <property type="match status" value="1"/>
</dbReference>
<dbReference type="InterPro" id="IPR000719">
    <property type="entry name" value="Prot_kinase_dom"/>
</dbReference>
<comment type="caution">
    <text evidence="5">The sequence shown here is derived from an EMBL/GenBank/DDBJ whole genome shotgun (WGS) entry which is preliminary data.</text>
</comment>